<accession>A0ACC1TCS9</accession>
<comment type="caution">
    <text evidence="1">The sequence shown here is derived from an EMBL/GenBank/DDBJ whole genome shotgun (WGS) entry which is preliminary data.</text>
</comment>
<sequence>MLARVLILGALPFAVASEWQKGSSFAGSTSTAAFPPAPTNPADAAYFPDASQVGYAGPTPTGDEPEVIATAPVAAQKTDTYPLTQPQVLFGTKEEVSSSFNPMRYWANLSPWFSVDSAANGLPGASPQVPNGCEITQVHMVQRHGARYPASGDPPSTFATALNEAASSTGFSVSGPLEFLNDWTYKLGAELLTPFGRQQLFDLGVSFRIKYGGLLKNFKSYPVFRTTSEARMVDSAVSFAAGFFGLQDYQSSYELSIEIEESNFNSTLAPWNNCANANGPLFNLGYTASDQWNAIYLKDAVKRLQQYIKGVELTTDVVYAMQNLCAFETVALGYSDFCGLFTEEEWKGFEYSIDLIFWYSDGPGNPVTAAQGIGYVQELVARLTNTPITKFDTNTNSTLDGNNVTFPLNQPIYFDFTHDTVIAAYATAMNFTSFAAGGPLPATHIPAGHTYLTQHIAPFAANMIGQVLECPESSKSSKKVSYMRWLLNDGVVPLTGISHCAEHPNKDGLCPLDSFIAGMQDLIAAENWSFDCNGNYTVGVPNNIVDGKYHPQPTQSGKNGKD</sequence>
<name>A0ACC1TCS9_9APHY</name>
<evidence type="ECO:0000313" key="1">
    <source>
        <dbReference type="EMBL" id="KAJ3558533.1"/>
    </source>
</evidence>
<organism evidence="1 2">
    <name type="scientific">Phlebia brevispora</name>
    <dbReference type="NCBI Taxonomy" id="194682"/>
    <lineage>
        <taxon>Eukaryota</taxon>
        <taxon>Fungi</taxon>
        <taxon>Dikarya</taxon>
        <taxon>Basidiomycota</taxon>
        <taxon>Agaricomycotina</taxon>
        <taxon>Agaricomycetes</taxon>
        <taxon>Polyporales</taxon>
        <taxon>Meruliaceae</taxon>
        <taxon>Phlebia</taxon>
    </lineage>
</organism>
<dbReference type="EMBL" id="JANHOG010000083">
    <property type="protein sequence ID" value="KAJ3558533.1"/>
    <property type="molecule type" value="Genomic_DNA"/>
</dbReference>
<proteinExistence type="predicted"/>
<gene>
    <name evidence="1" type="ORF">NM688_g871</name>
</gene>
<protein>
    <submittedName>
        <fullName evidence="1">Uncharacterized protein</fullName>
    </submittedName>
</protein>
<keyword evidence="2" id="KW-1185">Reference proteome</keyword>
<evidence type="ECO:0000313" key="2">
    <source>
        <dbReference type="Proteomes" id="UP001148662"/>
    </source>
</evidence>
<reference evidence="1" key="1">
    <citation type="submission" date="2022-07" db="EMBL/GenBank/DDBJ databases">
        <title>Genome Sequence of Phlebia brevispora.</title>
        <authorList>
            <person name="Buettner E."/>
        </authorList>
    </citation>
    <scope>NUCLEOTIDE SEQUENCE</scope>
    <source>
        <strain evidence="1">MPL23</strain>
    </source>
</reference>
<dbReference type="Proteomes" id="UP001148662">
    <property type="component" value="Unassembled WGS sequence"/>
</dbReference>